<evidence type="ECO:0000313" key="3">
    <source>
        <dbReference type="EMBL" id="MFC6152307.1"/>
    </source>
</evidence>
<dbReference type="EMBL" id="JBHSQI010000001">
    <property type="protein sequence ID" value="MFC6152307.1"/>
    <property type="molecule type" value="Genomic_DNA"/>
</dbReference>
<evidence type="ECO:0000256" key="1">
    <source>
        <dbReference type="SAM" id="MobiDB-lite"/>
    </source>
</evidence>
<dbReference type="RefSeq" id="WP_206611416.1">
    <property type="nucleotide sequence ID" value="NZ_CP034929.1"/>
</dbReference>
<dbReference type="Proteomes" id="UP001596098">
    <property type="component" value="Unassembled WGS sequence"/>
</dbReference>
<dbReference type="PANTHER" id="PTHR24094">
    <property type="entry name" value="SECRETED PROTEIN"/>
    <property type="match status" value="1"/>
</dbReference>
<feature type="chain" id="PRO_5047147104" evidence="2">
    <location>
        <begin position="32"/>
        <end position="342"/>
    </location>
</feature>
<keyword evidence="4" id="KW-1185">Reference proteome</keyword>
<evidence type="ECO:0000256" key="2">
    <source>
        <dbReference type="SAM" id="SignalP"/>
    </source>
</evidence>
<comment type="caution">
    <text evidence="3">The sequence shown here is derived from an EMBL/GenBank/DDBJ whole genome shotgun (WGS) entry which is preliminary data.</text>
</comment>
<dbReference type="InterPro" id="IPR006311">
    <property type="entry name" value="TAT_signal"/>
</dbReference>
<organism evidence="3 4">
    <name type="scientific">Nocardioides yefusunii</name>
    <dbReference type="NCBI Taxonomy" id="2500546"/>
    <lineage>
        <taxon>Bacteria</taxon>
        <taxon>Bacillati</taxon>
        <taxon>Actinomycetota</taxon>
        <taxon>Actinomycetes</taxon>
        <taxon>Propionibacteriales</taxon>
        <taxon>Nocardioidaceae</taxon>
        <taxon>Nocardioides</taxon>
    </lineage>
</organism>
<feature type="signal peptide" evidence="2">
    <location>
        <begin position="1"/>
        <end position="31"/>
    </location>
</feature>
<reference evidence="4" key="1">
    <citation type="journal article" date="2019" name="Int. J. Syst. Evol. Microbiol.">
        <title>The Global Catalogue of Microorganisms (GCM) 10K type strain sequencing project: providing services to taxonomists for standard genome sequencing and annotation.</title>
        <authorList>
            <consortium name="The Broad Institute Genomics Platform"/>
            <consortium name="The Broad Institute Genome Sequencing Center for Infectious Disease"/>
            <person name="Wu L."/>
            <person name="Ma J."/>
        </authorList>
    </citation>
    <scope>NUCLEOTIDE SEQUENCE [LARGE SCALE GENOMIC DNA]</scope>
    <source>
        <strain evidence="4">DFY28</strain>
    </source>
</reference>
<accession>A0ABW1QTW2</accession>
<protein>
    <submittedName>
        <fullName evidence="3">DUF1524 domain-containing protein</fullName>
    </submittedName>
</protein>
<sequence>MSSPSPLLRRGALGLTAALLALSLFTTPAHAAKSPKAKVDRIEVLQRSAAVKVPVLANDLRLGKLRKVKLKASGTARIKLKVVKVKGVPHLKVRPAKSTKPGKYKVVYTARTAAGMVTKSKLVITVVTPAPAGVRTDDGVLDTVAEFTEALTVAPEYDGEITYDRKNYKHWNAGLLPKDGCDTRREVLLAEATILPAVGTKCALTGGQWISAYDGAVITDAGKVDLDHMVPLSEAHDSGAWAWDAARREAYANDQGDPRSLVGVSATSNRSKSDRDPAEWMPPLATATCRYLSDWVATKYRWSLALDQAEKASITSHTACAATEVAPVTVVPRPEAGVTALR</sequence>
<keyword evidence="2" id="KW-0732">Signal</keyword>
<evidence type="ECO:0000313" key="4">
    <source>
        <dbReference type="Proteomes" id="UP001596098"/>
    </source>
</evidence>
<name>A0ABW1QTW2_9ACTN</name>
<dbReference type="PANTHER" id="PTHR24094:SF15">
    <property type="entry name" value="AMP-DEPENDENT SYNTHETASE_LIGASE DOMAIN-CONTAINING PROTEIN-RELATED"/>
    <property type="match status" value="1"/>
</dbReference>
<dbReference type="PROSITE" id="PS51318">
    <property type="entry name" value="TAT"/>
    <property type="match status" value="1"/>
</dbReference>
<gene>
    <name evidence="3" type="ORF">ACFPWU_01340</name>
</gene>
<proteinExistence type="predicted"/>
<feature type="region of interest" description="Disordered" evidence="1">
    <location>
        <begin position="254"/>
        <end position="279"/>
    </location>
</feature>